<keyword evidence="1" id="KW-1133">Transmembrane helix</keyword>
<organism evidence="2 3">
    <name type="scientific">Paraglaciecola hydrolytica</name>
    <dbReference type="NCBI Taxonomy" id="1799789"/>
    <lineage>
        <taxon>Bacteria</taxon>
        <taxon>Pseudomonadati</taxon>
        <taxon>Pseudomonadota</taxon>
        <taxon>Gammaproteobacteria</taxon>
        <taxon>Alteromonadales</taxon>
        <taxon>Alteromonadaceae</taxon>
        <taxon>Paraglaciecola</taxon>
    </lineage>
</organism>
<sequence>MQNDSIQLYQQEWTTLQNQFDSYEKFSLVIKLLNISLSSLLLFYWQAGLWTVLVTGMLWLQDAIWKTFQDRINQRLLLIEEALKQALTNNESEEVLPLQFNQSWSLSRSSVTSLFNEYLTQALKPTVAYPHVALIALSLLFGIF</sequence>
<dbReference type="Proteomes" id="UP000070299">
    <property type="component" value="Unassembled WGS sequence"/>
</dbReference>
<evidence type="ECO:0000313" key="2">
    <source>
        <dbReference type="EMBL" id="KXI30271.1"/>
    </source>
</evidence>
<dbReference type="EMBL" id="LSNE01000003">
    <property type="protein sequence ID" value="KXI30271.1"/>
    <property type="molecule type" value="Genomic_DNA"/>
</dbReference>
<evidence type="ECO:0000313" key="3">
    <source>
        <dbReference type="Proteomes" id="UP000070299"/>
    </source>
</evidence>
<dbReference type="AlphaFoldDB" id="A0A136A4X7"/>
<name>A0A136A4X7_9ALTE</name>
<dbReference type="OrthoDB" id="8563935at2"/>
<dbReference type="STRING" id="1799789.AX660_09825"/>
<keyword evidence="1" id="KW-0472">Membrane</keyword>
<evidence type="ECO:0000256" key="1">
    <source>
        <dbReference type="SAM" id="Phobius"/>
    </source>
</evidence>
<protein>
    <submittedName>
        <fullName evidence="2">Uncharacterized protein</fullName>
    </submittedName>
</protein>
<gene>
    <name evidence="2" type="ORF">AX660_09825</name>
</gene>
<proteinExistence type="predicted"/>
<dbReference type="RefSeq" id="WP_068374378.1">
    <property type="nucleotide sequence ID" value="NZ_LSNE01000003.1"/>
</dbReference>
<accession>A0A136A4X7</accession>
<keyword evidence="3" id="KW-1185">Reference proteome</keyword>
<feature type="transmembrane region" description="Helical" evidence="1">
    <location>
        <begin position="42"/>
        <end position="60"/>
    </location>
</feature>
<reference evidence="3" key="1">
    <citation type="submission" date="2016-02" db="EMBL/GenBank/DDBJ databases">
        <authorList>
            <person name="Schultz-Johansen M."/>
            <person name="Glaring M.A."/>
            <person name="Bech P.K."/>
            <person name="Stougaard P."/>
        </authorList>
    </citation>
    <scope>NUCLEOTIDE SEQUENCE [LARGE SCALE GENOMIC DNA]</scope>
    <source>
        <strain evidence="3">S66</strain>
    </source>
</reference>
<keyword evidence="1" id="KW-0812">Transmembrane</keyword>
<comment type="caution">
    <text evidence="2">The sequence shown here is derived from an EMBL/GenBank/DDBJ whole genome shotgun (WGS) entry which is preliminary data.</text>
</comment>